<dbReference type="Pfam" id="PF00069">
    <property type="entry name" value="Pkinase"/>
    <property type="match status" value="1"/>
</dbReference>
<evidence type="ECO:0000256" key="7">
    <source>
        <dbReference type="ARBA" id="ARBA00023136"/>
    </source>
</evidence>
<evidence type="ECO:0000256" key="6">
    <source>
        <dbReference type="ARBA" id="ARBA00022989"/>
    </source>
</evidence>
<dbReference type="PROSITE" id="PS50011">
    <property type="entry name" value="PROTEIN_KINASE_DOM"/>
    <property type="match status" value="1"/>
</dbReference>
<dbReference type="InterPro" id="IPR008271">
    <property type="entry name" value="Ser/Thr_kinase_AS"/>
</dbReference>
<dbReference type="Gramene" id="VVA22235">
    <property type="protein sequence ID" value="VVA22235"/>
    <property type="gene ID" value="Prudul26B016129"/>
</dbReference>
<dbReference type="Gene3D" id="1.10.510.10">
    <property type="entry name" value="Transferase(Phosphotransferase) domain 1"/>
    <property type="match status" value="1"/>
</dbReference>
<comment type="subcellular location">
    <subcellularLocation>
        <location evidence="1">Membrane</location>
    </subcellularLocation>
</comment>
<dbReference type="PANTHER" id="PTHR27008:SF499">
    <property type="entry name" value="OS06G0581500 PROTEIN"/>
    <property type="match status" value="1"/>
</dbReference>
<dbReference type="GO" id="GO:0005524">
    <property type="term" value="F:ATP binding"/>
    <property type="evidence" value="ECO:0007669"/>
    <property type="project" value="InterPro"/>
</dbReference>
<dbReference type="GO" id="GO:0004672">
    <property type="term" value="F:protein kinase activity"/>
    <property type="evidence" value="ECO:0007669"/>
    <property type="project" value="InterPro"/>
</dbReference>
<dbReference type="InterPro" id="IPR032675">
    <property type="entry name" value="LRR_dom_sf"/>
</dbReference>
<keyword evidence="3" id="KW-0812">Transmembrane</keyword>
<dbReference type="Gene3D" id="3.30.200.20">
    <property type="entry name" value="Phosphorylase Kinase, domain 1"/>
    <property type="match status" value="1"/>
</dbReference>
<evidence type="ECO:0000256" key="5">
    <source>
        <dbReference type="ARBA" id="ARBA00022737"/>
    </source>
</evidence>
<dbReference type="Proteomes" id="UP000327085">
    <property type="component" value="Chromosome 1"/>
</dbReference>
<evidence type="ECO:0000256" key="1">
    <source>
        <dbReference type="ARBA" id="ARBA00004370"/>
    </source>
</evidence>
<dbReference type="InterPro" id="IPR051809">
    <property type="entry name" value="Plant_receptor-like_S/T_kinase"/>
</dbReference>
<evidence type="ECO:0000256" key="8">
    <source>
        <dbReference type="ARBA" id="ARBA00023180"/>
    </source>
</evidence>
<dbReference type="Pfam" id="PF13855">
    <property type="entry name" value="LRR_8"/>
    <property type="match status" value="1"/>
</dbReference>
<keyword evidence="8" id="KW-0325">Glycoprotein</keyword>
<evidence type="ECO:0000259" key="9">
    <source>
        <dbReference type="PROSITE" id="PS50011"/>
    </source>
</evidence>
<dbReference type="FunFam" id="3.80.10.10:FF:000041">
    <property type="entry name" value="LRR receptor-like serine/threonine-protein kinase ERECTA"/>
    <property type="match status" value="1"/>
</dbReference>
<dbReference type="InParanoid" id="A0A5E4F2C5"/>
<dbReference type="Pfam" id="PF00560">
    <property type="entry name" value="LRR_1"/>
    <property type="match status" value="1"/>
</dbReference>
<dbReference type="Pfam" id="PF07714">
    <property type="entry name" value="PK_Tyr_Ser-Thr"/>
    <property type="match status" value="1"/>
</dbReference>
<sequence length="355" mass="38790">MLGNLTSVINLCMEQNMFSESIPPSLANCQKLQLLNLPSNNLTGTRPKKLFTLSSLTISLSMSNNFLTGSLPSEVGDLVNLAELDVSGNKLSGTIPESPYSFKRLGRDVSRNNLSGKIPDFLGKFRALNHLNLSYNDFEGELPKEGIVSNASGLSVLGNHRLCGGIPQLLLPACLRKKPHSSQGILAPKELEPVESTNGFSMDAMISMGSFGSVYKGTIPTTGKVVAVKVLNLQQKRASIDECKALRSIQHRNLLKFITACSSIDNQDYLHNHCETSIVHCDLKPSNVLLDEDIVAHVGDFGLARFLLEASNTQSQSQIMSARLRGSIGYIPPGSMAWDAKFPYWEISIVSEYWC</sequence>
<dbReference type="GO" id="GO:0016020">
    <property type="term" value="C:membrane"/>
    <property type="evidence" value="ECO:0007669"/>
    <property type="project" value="UniProtKB-SubCell"/>
</dbReference>
<accession>A0A5E4F2C5</accession>
<dbReference type="SUPFAM" id="SSF52058">
    <property type="entry name" value="L domain-like"/>
    <property type="match status" value="1"/>
</dbReference>
<evidence type="ECO:0000256" key="3">
    <source>
        <dbReference type="ARBA" id="ARBA00022692"/>
    </source>
</evidence>
<reference evidence="11" key="1">
    <citation type="journal article" date="2020" name="Plant J.">
        <title>Transposons played a major role in the diversification between the closely related almond and peach genomes: results from the almond genome sequence.</title>
        <authorList>
            <person name="Alioto T."/>
            <person name="Alexiou K.G."/>
            <person name="Bardil A."/>
            <person name="Barteri F."/>
            <person name="Castanera R."/>
            <person name="Cruz F."/>
            <person name="Dhingra A."/>
            <person name="Duval H."/>
            <person name="Fernandez I Marti A."/>
            <person name="Frias L."/>
            <person name="Galan B."/>
            <person name="Garcia J.L."/>
            <person name="Howad W."/>
            <person name="Gomez-Garrido J."/>
            <person name="Gut M."/>
            <person name="Julca I."/>
            <person name="Morata J."/>
            <person name="Puigdomenech P."/>
            <person name="Ribeca P."/>
            <person name="Rubio Cabetas M.J."/>
            <person name="Vlasova A."/>
            <person name="Wirthensohn M."/>
            <person name="Garcia-Mas J."/>
            <person name="Gabaldon T."/>
            <person name="Casacuberta J.M."/>
            <person name="Arus P."/>
        </authorList>
    </citation>
    <scope>NUCLEOTIDE SEQUENCE [LARGE SCALE GENOMIC DNA]</scope>
    <source>
        <strain evidence="11">cv. Texas</strain>
    </source>
</reference>
<gene>
    <name evidence="10" type="ORF">ALMOND_2B016129</name>
</gene>
<dbReference type="InterPro" id="IPR001245">
    <property type="entry name" value="Ser-Thr/Tyr_kinase_cat_dom"/>
</dbReference>
<protein>
    <submittedName>
        <fullName evidence="10">PREDICTED: probable LRR receptor</fullName>
    </submittedName>
</protein>
<keyword evidence="2" id="KW-0433">Leucine-rich repeat</keyword>
<evidence type="ECO:0000256" key="4">
    <source>
        <dbReference type="ARBA" id="ARBA00022729"/>
    </source>
</evidence>
<evidence type="ECO:0000313" key="11">
    <source>
        <dbReference type="Proteomes" id="UP000327085"/>
    </source>
</evidence>
<evidence type="ECO:0000256" key="2">
    <source>
        <dbReference type="ARBA" id="ARBA00022614"/>
    </source>
</evidence>
<keyword evidence="10" id="KW-0675">Receptor</keyword>
<dbReference type="AlphaFoldDB" id="A0A5E4F2C5"/>
<dbReference type="InterPro" id="IPR000719">
    <property type="entry name" value="Prot_kinase_dom"/>
</dbReference>
<keyword evidence="4" id="KW-0732">Signal</keyword>
<dbReference type="InterPro" id="IPR001611">
    <property type="entry name" value="Leu-rich_rpt"/>
</dbReference>
<evidence type="ECO:0000313" key="10">
    <source>
        <dbReference type="EMBL" id="VVA22235.1"/>
    </source>
</evidence>
<dbReference type="SMART" id="SM00220">
    <property type="entry name" value="S_TKc"/>
    <property type="match status" value="1"/>
</dbReference>
<keyword evidence="5" id="KW-0677">Repeat</keyword>
<dbReference type="SUPFAM" id="SSF56112">
    <property type="entry name" value="Protein kinase-like (PK-like)"/>
    <property type="match status" value="1"/>
</dbReference>
<dbReference type="PANTHER" id="PTHR27008">
    <property type="entry name" value="OS04G0122200 PROTEIN"/>
    <property type="match status" value="1"/>
</dbReference>
<dbReference type="InterPro" id="IPR011009">
    <property type="entry name" value="Kinase-like_dom_sf"/>
</dbReference>
<keyword evidence="7" id="KW-0472">Membrane</keyword>
<dbReference type="OMA" id="MDAMISM"/>
<organism evidence="10 11">
    <name type="scientific">Prunus dulcis</name>
    <name type="common">Almond</name>
    <name type="synonym">Amygdalus dulcis</name>
    <dbReference type="NCBI Taxonomy" id="3755"/>
    <lineage>
        <taxon>Eukaryota</taxon>
        <taxon>Viridiplantae</taxon>
        <taxon>Streptophyta</taxon>
        <taxon>Embryophyta</taxon>
        <taxon>Tracheophyta</taxon>
        <taxon>Spermatophyta</taxon>
        <taxon>Magnoliopsida</taxon>
        <taxon>eudicotyledons</taxon>
        <taxon>Gunneridae</taxon>
        <taxon>Pentapetalae</taxon>
        <taxon>rosids</taxon>
        <taxon>fabids</taxon>
        <taxon>Rosales</taxon>
        <taxon>Rosaceae</taxon>
        <taxon>Amygdaloideae</taxon>
        <taxon>Amygdaleae</taxon>
        <taxon>Prunus</taxon>
    </lineage>
</organism>
<name>A0A5E4F2C5_PRUDU</name>
<proteinExistence type="predicted"/>
<feature type="domain" description="Protein kinase" evidence="9">
    <location>
        <begin position="200"/>
        <end position="355"/>
    </location>
</feature>
<keyword evidence="6" id="KW-1133">Transmembrane helix</keyword>
<dbReference type="PROSITE" id="PS00108">
    <property type="entry name" value="PROTEIN_KINASE_ST"/>
    <property type="match status" value="1"/>
</dbReference>
<dbReference type="Gene3D" id="3.80.10.10">
    <property type="entry name" value="Ribonuclease Inhibitor"/>
    <property type="match status" value="1"/>
</dbReference>
<dbReference type="EMBL" id="CABIKO010000059">
    <property type="protein sequence ID" value="VVA22235.1"/>
    <property type="molecule type" value="Genomic_DNA"/>
</dbReference>